<dbReference type="AlphaFoldDB" id="A0A365U682"/>
<dbReference type="OrthoDB" id="9792500at2"/>
<dbReference type="CDD" id="cd00293">
    <property type="entry name" value="USP-like"/>
    <property type="match status" value="1"/>
</dbReference>
<dbReference type="EMBL" id="QNTQ01000013">
    <property type="protein sequence ID" value="RBI84017.1"/>
    <property type="molecule type" value="Genomic_DNA"/>
</dbReference>
<dbReference type="PANTHER" id="PTHR46268">
    <property type="entry name" value="STRESS RESPONSE PROTEIN NHAX"/>
    <property type="match status" value="1"/>
</dbReference>
<dbReference type="InterPro" id="IPR006015">
    <property type="entry name" value="Universal_stress_UspA"/>
</dbReference>
<accession>A0A365U682</accession>
<organism evidence="3 4">
    <name type="scientific">Rhodosalinus halophilus</name>
    <dbReference type="NCBI Taxonomy" id="2259333"/>
    <lineage>
        <taxon>Bacteria</taxon>
        <taxon>Pseudomonadati</taxon>
        <taxon>Pseudomonadota</taxon>
        <taxon>Alphaproteobacteria</taxon>
        <taxon>Rhodobacterales</taxon>
        <taxon>Paracoccaceae</taxon>
        <taxon>Rhodosalinus</taxon>
    </lineage>
</organism>
<protein>
    <submittedName>
        <fullName evidence="3">Universal stress protein</fullName>
    </submittedName>
</protein>
<reference evidence="3 4" key="1">
    <citation type="submission" date="2018-07" db="EMBL/GenBank/DDBJ databases">
        <title>Rhodosalinus sp. strain E84T genomic sequence and assembly.</title>
        <authorList>
            <person name="Liu Z.-W."/>
            <person name="Lu D.-C."/>
        </authorList>
    </citation>
    <scope>NUCLEOTIDE SEQUENCE [LARGE SCALE GENOMIC DNA]</scope>
    <source>
        <strain evidence="3 4">E84</strain>
    </source>
</reference>
<comment type="similarity">
    <text evidence="1">Belongs to the universal stress protein A family.</text>
</comment>
<gene>
    <name evidence="3" type="ORF">DRV85_13445</name>
</gene>
<evidence type="ECO:0000313" key="3">
    <source>
        <dbReference type="EMBL" id="RBI84017.1"/>
    </source>
</evidence>
<dbReference type="SUPFAM" id="SSF52402">
    <property type="entry name" value="Adenine nucleotide alpha hydrolases-like"/>
    <property type="match status" value="1"/>
</dbReference>
<sequence>MYKHILVPISFEEGRDATGAIEVAKALSDEGARVTLLHVIERLPSYAISYMPQDYVTNARKAIEEELSNMASGVPGAEAIVIDGHAGRTILDWADENHPDCIVIASHRPGMQDLLLGSTATQVVRHAACAVHVIR</sequence>
<evidence type="ECO:0000313" key="4">
    <source>
        <dbReference type="Proteomes" id="UP000253370"/>
    </source>
</evidence>
<evidence type="ECO:0000259" key="2">
    <source>
        <dbReference type="Pfam" id="PF00582"/>
    </source>
</evidence>
<comment type="caution">
    <text evidence="3">The sequence shown here is derived from an EMBL/GenBank/DDBJ whole genome shotgun (WGS) entry which is preliminary data.</text>
</comment>
<dbReference type="InterPro" id="IPR006016">
    <property type="entry name" value="UspA"/>
</dbReference>
<dbReference type="PANTHER" id="PTHR46268:SF6">
    <property type="entry name" value="UNIVERSAL STRESS PROTEIN UP12"/>
    <property type="match status" value="1"/>
</dbReference>
<keyword evidence="4" id="KW-1185">Reference proteome</keyword>
<dbReference type="Proteomes" id="UP000253370">
    <property type="component" value="Unassembled WGS sequence"/>
</dbReference>
<dbReference type="Pfam" id="PF00582">
    <property type="entry name" value="Usp"/>
    <property type="match status" value="1"/>
</dbReference>
<proteinExistence type="inferred from homology"/>
<dbReference type="RefSeq" id="WP_113289996.1">
    <property type="nucleotide sequence ID" value="NZ_QNTQ01000013.1"/>
</dbReference>
<dbReference type="Gene3D" id="3.40.50.620">
    <property type="entry name" value="HUPs"/>
    <property type="match status" value="1"/>
</dbReference>
<feature type="domain" description="UspA" evidence="2">
    <location>
        <begin position="1"/>
        <end position="135"/>
    </location>
</feature>
<name>A0A365U682_9RHOB</name>
<evidence type="ECO:0000256" key="1">
    <source>
        <dbReference type="ARBA" id="ARBA00008791"/>
    </source>
</evidence>
<dbReference type="InterPro" id="IPR014729">
    <property type="entry name" value="Rossmann-like_a/b/a_fold"/>
</dbReference>
<dbReference type="PRINTS" id="PR01438">
    <property type="entry name" value="UNVRSLSTRESS"/>
</dbReference>